<evidence type="ECO:0000256" key="1">
    <source>
        <dbReference type="SAM" id="MobiDB-lite"/>
    </source>
</evidence>
<organism evidence="2 3">
    <name type="scientific">Fusarium zealandicum</name>
    <dbReference type="NCBI Taxonomy" id="1053134"/>
    <lineage>
        <taxon>Eukaryota</taxon>
        <taxon>Fungi</taxon>
        <taxon>Dikarya</taxon>
        <taxon>Ascomycota</taxon>
        <taxon>Pezizomycotina</taxon>
        <taxon>Sordariomycetes</taxon>
        <taxon>Hypocreomycetidae</taxon>
        <taxon>Hypocreales</taxon>
        <taxon>Nectriaceae</taxon>
        <taxon>Fusarium</taxon>
        <taxon>Fusarium staphyleae species complex</taxon>
    </lineage>
</organism>
<feature type="compositionally biased region" description="Low complexity" evidence="1">
    <location>
        <begin position="29"/>
        <end position="45"/>
    </location>
</feature>
<reference evidence="2" key="1">
    <citation type="journal article" date="2020" name="BMC Genomics">
        <title>Correction to: Identification and distribution of gene clusters required for synthesis of sphingolipid metabolism inhibitors in diverse species of the filamentous fungus Fusarium.</title>
        <authorList>
            <person name="Kim H.S."/>
            <person name="Lohmar J.M."/>
            <person name="Busman M."/>
            <person name="Brown D.W."/>
            <person name="Naumann T.A."/>
            <person name="Divon H.H."/>
            <person name="Lysoe E."/>
            <person name="Uhlig S."/>
            <person name="Proctor R.H."/>
        </authorList>
    </citation>
    <scope>NUCLEOTIDE SEQUENCE</scope>
    <source>
        <strain evidence="2">NRRL 22465</strain>
    </source>
</reference>
<dbReference type="EMBL" id="JABEYC010000462">
    <property type="protein sequence ID" value="KAF4977075.1"/>
    <property type="molecule type" value="Genomic_DNA"/>
</dbReference>
<gene>
    <name evidence="2" type="ORF">FZEAL_6353</name>
</gene>
<accession>A0A8H4UHZ6</accession>
<evidence type="ECO:0000313" key="2">
    <source>
        <dbReference type="EMBL" id="KAF4977075.1"/>
    </source>
</evidence>
<protein>
    <submittedName>
        <fullName evidence="2">Uncharacterized protein</fullName>
    </submittedName>
</protein>
<reference evidence="2" key="2">
    <citation type="submission" date="2020-05" db="EMBL/GenBank/DDBJ databases">
        <authorList>
            <person name="Kim H.-S."/>
            <person name="Proctor R.H."/>
            <person name="Brown D.W."/>
        </authorList>
    </citation>
    <scope>NUCLEOTIDE SEQUENCE</scope>
    <source>
        <strain evidence="2">NRRL 22465</strain>
    </source>
</reference>
<comment type="caution">
    <text evidence="2">The sequence shown here is derived from an EMBL/GenBank/DDBJ whole genome shotgun (WGS) entry which is preliminary data.</text>
</comment>
<evidence type="ECO:0000313" key="3">
    <source>
        <dbReference type="Proteomes" id="UP000635477"/>
    </source>
</evidence>
<dbReference type="OrthoDB" id="5085611at2759"/>
<keyword evidence="3" id="KW-1185">Reference proteome</keyword>
<proteinExistence type="predicted"/>
<sequence>MGSHSGKRHHDDSIDSAPPVPSKKYKQATSFGSDTSSSTTTSSGTIELDYSTPRLPLRLNTLVPAFKSVQYDRPAARSISLEPPSPRSY</sequence>
<name>A0A8H4UHZ6_9HYPO</name>
<dbReference type="AlphaFoldDB" id="A0A8H4UHZ6"/>
<feature type="region of interest" description="Disordered" evidence="1">
    <location>
        <begin position="1"/>
        <end position="54"/>
    </location>
</feature>
<dbReference type="Proteomes" id="UP000635477">
    <property type="component" value="Unassembled WGS sequence"/>
</dbReference>